<comment type="caution">
    <text evidence="1">The sequence shown here is derived from an EMBL/GenBank/DDBJ whole genome shotgun (WGS) entry which is preliminary data.</text>
</comment>
<evidence type="ECO:0000313" key="1">
    <source>
        <dbReference type="EMBL" id="KAI4374108.1"/>
    </source>
</evidence>
<dbReference type="Proteomes" id="UP001057402">
    <property type="component" value="Chromosome 4"/>
</dbReference>
<keyword evidence="2" id="KW-1185">Reference proteome</keyword>
<accession>A0ACB9R6G4</accession>
<sequence>MESRSRGGVEGQKKCKMAKEGLACCYSPERGYDYAVLEMELQRKIALFRDVLDLPEFESASMAKLVMETTNDLHRRYPESVGEIHQAVEMRRAGTSEVESRQWLALFCSTLKFFGNSWKFSEAWLDEVTSGEVDDMKGKGLSESIGIALKTLNAVIKLAKERLDLMDEDEQDRSPGKSEFEKILDSPSDFQTIGTGLSPDTPTSVLHGTSHDNGGFPDVSYTPPLLLRLRVRAVGKLNPVDVNHFFSGNSDSSSTPPTEVSATPPETQKTTQPQLPATPPPIPTMTHSPSIQVPRPAPLPTRMPTPPPVPSIQVPPPPPPPSLPNKGLPAQSQAPPPPPPPGIRSSGPPPPPPPTGLGSVGPSPPPLPQAVGSVGPPPPPPVPGMGSKGPVPPPIPGAKGAPPLPPPPGAAKSLRPNKTNTKLKRSTHIGNLYRLLRGKVEGSNVNGKLGNGRKGGSGGAPAGGKQGMADALAEMTKRSAYFQQIEEDVRNHAKAINELKKTLNAFKNKDMKELQEFHHHVESILENLTDESQVLARFEEFPTKKLENLRMAAALYTKLDGVINELHSWKIEAPLGQLLDKIERYFSKIKGEMESLERVKDEESKKFSSSGIHFEFDLLLRIKEAMVDISSGIMELALKERREAKEIENREATAKAEGRKKVCVKMLWRAFQFAFKVYTFAGGHDDRADELTRQLAQEIESHPR</sequence>
<name>A0ACB9R6G4_9MYRT</name>
<proteinExistence type="predicted"/>
<evidence type="ECO:0000313" key="2">
    <source>
        <dbReference type="Proteomes" id="UP001057402"/>
    </source>
</evidence>
<organism evidence="1 2">
    <name type="scientific">Melastoma candidum</name>
    <dbReference type="NCBI Taxonomy" id="119954"/>
    <lineage>
        <taxon>Eukaryota</taxon>
        <taxon>Viridiplantae</taxon>
        <taxon>Streptophyta</taxon>
        <taxon>Embryophyta</taxon>
        <taxon>Tracheophyta</taxon>
        <taxon>Spermatophyta</taxon>
        <taxon>Magnoliopsida</taxon>
        <taxon>eudicotyledons</taxon>
        <taxon>Gunneridae</taxon>
        <taxon>Pentapetalae</taxon>
        <taxon>rosids</taxon>
        <taxon>malvids</taxon>
        <taxon>Myrtales</taxon>
        <taxon>Melastomataceae</taxon>
        <taxon>Melastomatoideae</taxon>
        <taxon>Melastomateae</taxon>
        <taxon>Melastoma</taxon>
    </lineage>
</organism>
<protein>
    <submittedName>
        <fullName evidence="1">Uncharacterized protein</fullName>
    </submittedName>
</protein>
<gene>
    <name evidence="1" type="ORF">MLD38_012143</name>
</gene>
<reference evidence="2" key="1">
    <citation type="journal article" date="2023" name="Front. Plant Sci.">
        <title>Chromosomal-level genome assembly of Melastoma candidum provides insights into trichome evolution.</title>
        <authorList>
            <person name="Zhong Y."/>
            <person name="Wu W."/>
            <person name="Sun C."/>
            <person name="Zou P."/>
            <person name="Liu Y."/>
            <person name="Dai S."/>
            <person name="Zhou R."/>
        </authorList>
    </citation>
    <scope>NUCLEOTIDE SEQUENCE [LARGE SCALE GENOMIC DNA]</scope>
</reference>
<dbReference type="EMBL" id="CM042883">
    <property type="protein sequence ID" value="KAI4374108.1"/>
    <property type="molecule type" value="Genomic_DNA"/>
</dbReference>